<dbReference type="EMBL" id="LVKB01000053">
    <property type="protein sequence ID" value="ORD96902.1"/>
    <property type="molecule type" value="Genomic_DNA"/>
</dbReference>
<evidence type="ECO:0000313" key="4">
    <source>
        <dbReference type="Proteomes" id="UP000192356"/>
    </source>
</evidence>
<evidence type="ECO:0000313" key="3">
    <source>
        <dbReference type="EMBL" id="ORD96902.1"/>
    </source>
</evidence>
<dbReference type="Proteomes" id="UP000192356">
    <property type="component" value="Unassembled WGS sequence"/>
</dbReference>
<dbReference type="GO" id="GO:0005783">
    <property type="term" value="C:endoplasmic reticulum"/>
    <property type="evidence" value="ECO:0007669"/>
    <property type="project" value="TreeGrafter"/>
</dbReference>
<protein>
    <submittedName>
        <fullName evidence="3">YHOE</fullName>
    </submittedName>
</protein>
<keyword evidence="1" id="KW-1133">Transmembrane helix</keyword>
<reference evidence="3 4" key="1">
    <citation type="journal article" date="2017" name="Environ. Microbiol.">
        <title>Decay of the glycolytic pathway and adaptation to intranuclear parasitism within Enterocytozoonidae microsporidia.</title>
        <authorList>
            <person name="Wiredu Boakye D."/>
            <person name="Jaroenlak P."/>
            <person name="Prachumwat A."/>
            <person name="Williams T.A."/>
            <person name="Bateman K.S."/>
            <person name="Itsathitphaisarn O."/>
            <person name="Sritunyalucksana K."/>
            <person name="Paszkiewicz K.H."/>
            <person name="Moore K.A."/>
            <person name="Stentiford G.D."/>
            <person name="Williams B.A."/>
        </authorList>
    </citation>
    <scope>NUCLEOTIDE SEQUENCE [LARGE SCALE GENOMIC DNA]</scope>
    <source>
        <strain evidence="3 4">GB1</strain>
    </source>
</reference>
<dbReference type="SMART" id="SM00563">
    <property type="entry name" value="PlsC"/>
    <property type="match status" value="1"/>
</dbReference>
<feature type="domain" description="Phospholipid/glycerol acyltransferase" evidence="2">
    <location>
        <begin position="87"/>
        <end position="216"/>
    </location>
</feature>
<sequence>MVFYKIGRAFMRIFILINLLVFITIAAVLGTVLIYVITLINNKKLEKWFRYFLLYMQANIVFIVFGPFFPFPITVRFNKKVIKSKKSILISNHICDYDWIYMLVLAYQWDKLEDFKFIMKKELSEVPLLGTILKFEGNVFLERGNKERDIEILTNKGKEFSMEDRQLLCFFPEGTYPDIKSFQKSIKYAEKSGIQHSNGACFIPKNVLLPRSSGFDILKDSFTYDGIIDATIFNNPYNFIYINESSLMDFFIFEKFPIAHFFHIEFFESSEVGDDFITQAFTNKDKILEKYNEKYDGKFINKQENVIKILDEVDIKNKNEYETATYYIKSKYRYLVYCFIGYFYIKLIFKFFSK</sequence>
<evidence type="ECO:0000256" key="1">
    <source>
        <dbReference type="SAM" id="Phobius"/>
    </source>
</evidence>
<dbReference type="AlphaFoldDB" id="A0A1X0QB03"/>
<dbReference type="Pfam" id="PF01553">
    <property type="entry name" value="Acyltransferase"/>
    <property type="match status" value="1"/>
</dbReference>
<dbReference type="PANTHER" id="PTHR10983:SF16">
    <property type="entry name" value="LYSOCARDIOLIPIN ACYLTRANSFERASE 1"/>
    <property type="match status" value="1"/>
</dbReference>
<organism evidence="3 4">
    <name type="scientific">Hepatospora eriocheir</name>
    <dbReference type="NCBI Taxonomy" id="1081669"/>
    <lineage>
        <taxon>Eukaryota</taxon>
        <taxon>Fungi</taxon>
        <taxon>Fungi incertae sedis</taxon>
        <taxon>Microsporidia</taxon>
        <taxon>Hepatosporidae</taxon>
        <taxon>Hepatospora</taxon>
    </lineage>
</organism>
<feature type="transmembrane region" description="Helical" evidence="1">
    <location>
        <begin position="52"/>
        <end position="75"/>
    </location>
</feature>
<keyword evidence="1" id="KW-0472">Membrane</keyword>
<keyword evidence="4" id="KW-1185">Reference proteome</keyword>
<dbReference type="GO" id="GO:0016746">
    <property type="term" value="F:acyltransferase activity"/>
    <property type="evidence" value="ECO:0007669"/>
    <property type="project" value="InterPro"/>
</dbReference>
<feature type="transmembrane region" description="Helical" evidence="1">
    <location>
        <begin position="12"/>
        <end position="40"/>
    </location>
</feature>
<dbReference type="VEuPathDB" id="MicrosporidiaDB:A0H76_2166"/>
<dbReference type="GO" id="GO:0036149">
    <property type="term" value="P:phosphatidylinositol acyl-chain remodeling"/>
    <property type="evidence" value="ECO:0007669"/>
    <property type="project" value="TreeGrafter"/>
</dbReference>
<dbReference type="VEuPathDB" id="MicrosporidiaDB:HERIO_1196"/>
<proteinExistence type="predicted"/>
<dbReference type="InterPro" id="IPR002123">
    <property type="entry name" value="Plipid/glycerol_acylTrfase"/>
</dbReference>
<accession>A0A1X0QB03</accession>
<name>A0A1X0QB03_9MICR</name>
<dbReference type="CDD" id="cd07990">
    <property type="entry name" value="LPLAT_LCLAT1-like"/>
    <property type="match status" value="1"/>
</dbReference>
<dbReference type="SUPFAM" id="SSF69593">
    <property type="entry name" value="Glycerol-3-phosphate (1)-acyltransferase"/>
    <property type="match status" value="1"/>
</dbReference>
<gene>
    <name evidence="3" type="primary">YHOE</name>
    <name evidence="3" type="ORF">HERIO_1196</name>
</gene>
<comment type="caution">
    <text evidence="3">The sequence shown here is derived from an EMBL/GenBank/DDBJ whole genome shotgun (WGS) entry which is preliminary data.</text>
</comment>
<keyword evidence="1" id="KW-0812">Transmembrane</keyword>
<feature type="transmembrane region" description="Helical" evidence="1">
    <location>
        <begin position="334"/>
        <end position="352"/>
    </location>
</feature>
<dbReference type="PANTHER" id="PTHR10983">
    <property type="entry name" value="1-ACYLGLYCEROL-3-PHOSPHATE ACYLTRANSFERASE-RELATED"/>
    <property type="match status" value="1"/>
</dbReference>
<evidence type="ECO:0000259" key="2">
    <source>
        <dbReference type="SMART" id="SM00563"/>
    </source>
</evidence>
<dbReference type="OrthoDB" id="189226at2759"/>